<evidence type="ECO:0000259" key="3">
    <source>
        <dbReference type="PROSITE" id="PS51186"/>
    </source>
</evidence>
<dbReference type="InterPro" id="IPR000182">
    <property type="entry name" value="GNAT_dom"/>
</dbReference>
<dbReference type="PANTHER" id="PTHR43877:SF2">
    <property type="entry name" value="AMINOALKYLPHOSPHONATE N-ACETYLTRANSFERASE-RELATED"/>
    <property type="match status" value="1"/>
</dbReference>
<dbReference type="PANTHER" id="PTHR43877">
    <property type="entry name" value="AMINOALKYLPHOSPHONATE N-ACETYLTRANSFERASE-RELATED-RELATED"/>
    <property type="match status" value="1"/>
</dbReference>
<accession>A0A4S4FX21</accession>
<dbReference type="InterPro" id="IPR050832">
    <property type="entry name" value="Bact_Acetyltransf"/>
</dbReference>
<sequence length="163" mass="18076">MDYTVRTTTEDDWAAYRATRLEMLADSPSAFGTTLAEALVQDEAFWRRRASGATSFTVVAIAEDGRWLGSMSGVVDLERATPVPLLVAVYVTPDVRGSGVADDLLEAVEAWAAERGEALFLDVHDANARAMRFYARHGYERTGHAYPHPRDPGLEVEMRRMLV</sequence>
<gene>
    <name evidence="4" type="ORF">E6C70_07825</name>
</gene>
<dbReference type="RefSeq" id="WP_136423994.1">
    <property type="nucleotide sequence ID" value="NZ_SSSN01000005.1"/>
</dbReference>
<dbReference type="EMBL" id="SSSN01000005">
    <property type="protein sequence ID" value="THG34196.1"/>
    <property type="molecule type" value="Genomic_DNA"/>
</dbReference>
<proteinExistence type="predicted"/>
<dbReference type="CDD" id="cd04301">
    <property type="entry name" value="NAT_SF"/>
    <property type="match status" value="1"/>
</dbReference>
<keyword evidence="5" id="KW-1185">Reference proteome</keyword>
<dbReference type="InterPro" id="IPR016181">
    <property type="entry name" value="Acyl_CoA_acyltransferase"/>
</dbReference>
<dbReference type="GO" id="GO:0016747">
    <property type="term" value="F:acyltransferase activity, transferring groups other than amino-acyl groups"/>
    <property type="evidence" value="ECO:0007669"/>
    <property type="project" value="InterPro"/>
</dbReference>
<feature type="domain" description="N-acetyltransferase" evidence="3">
    <location>
        <begin position="3"/>
        <end position="163"/>
    </location>
</feature>
<name>A0A4S4FX21_9MICO</name>
<keyword evidence="1 4" id="KW-0808">Transferase</keyword>
<keyword evidence="2" id="KW-0012">Acyltransferase</keyword>
<evidence type="ECO:0000256" key="2">
    <source>
        <dbReference type="ARBA" id="ARBA00023315"/>
    </source>
</evidence>
<dbReference type="AlphaFoldDB" id="A0A4S4FX21"/>
<evidence type="ECO:0000256" key="1">
    <source>
        <dbReference type="ARBA" id="ARBA00022679"/>
    </source>
</evidence>
<dbReference type="PROSITE" id="PS51186">
    <property type="entry name" value="GNAT"/>
    <property type="match status" value="1"/>
</dbReference>
<organism evidence="4 5">
    <name type="scientific">Orlajensenia flava</name>
    <dbReference type="NCBI Taxonomy" id="2565934"/>
    <lineage>
        <taxon>Bacteria</taxon>
        <taxon>Bacillati</taxon>
        <taxon>Actinomycetota</taxon>
        <taxon>Actinomycetes</taxon>
        <taxon>Micrococcales</taxon>
        <taxon>Microbacteriaceae</taxon>
        <taxon>Orlajensenia</taxon>
    </lineage>
</organism>
<dbReference type="Proteomes" id="UP000307380">
    <property type="component" value="Unassembled WGS sequence"/>
</dbReference>
<evidence type="ECO:0000313" key="5">
    <source>
        <dbReference type="Proteomes" id="UP000307380"/>
    </source>
</evidence>
<dbReference type="Gene3D" id="3.40.630.30">
    <property type="match status" value="1"/>
</dbReference>
<protein>
    <submittedName>
        <fullName evidence="4">GNAT family N-acetyltransferase</fullName>
    </submittedName>
</protein>
<evidence type="ECO:0000313" key="4">
    <source>
        <dbReference type="EMBL" id="THG34196.1"/>
    </source>
</evidence>
<comment type="caution">
    <text evidence="4">The sequence shown here is derived from an EMBL/GenBank/DDBJ whole genome shotgun (WGS) entry which is preliminary data.</text>
</comment>
<dbReference type="SUPFAM" id="SSF55729">
    <property type="entry name" value="Acyl-CoA N-acyltransferases (Nat)"/>
    <property type="match status" value="1"/>
</dbReference>
<dbReference type="Pfam" id="PF00583">
    <property type="entry name" value="Acetyltransf_1"/>
    <property type="match status" value="1"/>
</dbReference>
<reference evidence="4 5" key="1">
    <citation type="submission" date="2019-04" db="EMBL/GenBank/DDBJ databases">
        <authorList>
            <person name="Jiang L."/>
        </authorList>
    </citation>
    <scope>NUCLEOTIDE SEQUENCE [LARGE SCALE GENOMIC DNA]</scope>
    <source>
        <strain evidence="4 5">YIM 131861</strain>
    </source>
</reference>
<dbReference type="OrthoDB" id="9799092at2"/>